<dbReference type="CDD" id="cd00118">
    <property type="entry name" value="LysM"/>
    <property type="match status" value="1"/>
</dbReference>
<gene>
    <name evidence="3" type="ORF">CJD38_07650</name>
</gene>
<dbReference type="Proteomes" id="UP000244248">
    <property type="component" value="Unassembled WGS sequence"/>
</dbReference>
<dbReference type="InterPro" id="IPR018392">
    <property type="entry name" value="LysM"/>
</dbReference>
<organism evidence="3 4">
    <name type="scientific">Stenotrophobium rhamnosiphilum</name>
    <dbReference type="NCBI Taxonomy" id="2029166"/>
    <lineage>
        <taxon>Bacteria</taxon>
        <taxon>Pseudomonadati</taxon>
        <taxon>Pseudomonadota</taxon>
        <taxon>Gammaproteobacteria</taxon>
        <taxon>Nevskiales</taxon>
        <taxon>Nevskiaceae</taxon>
        <taxon>Stenotrophobium</taxon>
    </lineage>
</organism>
<comment type="caution">
    <text evidence="3">The sequence shown here is derived from an EMBL/GenBank/DDBJ whole genome shotgun (WGS) entry which is preliminary data.</text>
</comment>
<dbReference type="InterPro" id="IPR052196">
    <property type="entry name" value="Bact_Kbp"/>
</dbReference>
<dbReference type="SUPFAM" id="SSF54106">
    <property type="entry name" value="LysM domain"/>
    <property type="match status" value="1"/>
</dbReference>
<keyword evidence="4" id="KW-1185">Reference proteome</keyword>
<dbReference type="Gene3D" id="3.10.350.10">
    <property type="entry name" value="LysM domain"/>
    <property type="match status" value="1"/>
</dbReference>
<evidence type="ECO:0000313" key="3">
    <source>
        <dbReference type="EMBL" id="PTU31218.1"/>
    </source>
</evidence>
<evidence type="ECO:0000313" key="4">
    <source>
        <dbReference type="Proteomes" id="UP000244248"/>
    </source>
</evidence>
<keyword evidence="1" id="KW-0732">Signal</keyword>
<reference evidence="3 4" key="1">
    <citation type="submission" date="2018-04" db="EMBL/GenBank/DDBJ databases">
        <title>Novel species isolated from glacier.</title>
        <authorList>
            <person name="Liu Q."/>
            <person name="Xin Y.-H."/>
        </authorList>
    </citation>
    <scope>NUCLEOTIDE SEQUENCE [LARGE SCALE GENOMIC DNA]</scope>
    <source>
        <strain evidence="3 4">GT1R17</strain>
    </source>
</reference>
<feature type="signal peptide" evidence="1">
    <location>
        <begin position="1"/>
        <end position="46"/>
    </location>
</feature>
<feature type="domain" description="LysM" evidence="2">
    <location>
        <begin position="76"/>
        <end position="124"/>
    </location>
</feature>
<dbReference type="PANTHER" id="PTHR34700:SF4">
    <property type="entry name" value="PHAGE-LIKE ELEMENT PBSX PROTEIN XKDP"/>
    <property type="match status" value="1"/>
</dbReference>
<dbReference type="InterPro" id="IPR036779">
    <property type="entry name" value="LysM_dom_sf"/>
</dbReference>
<name>A0A2T5MF64_9GAMM</name>
<feature type="chain" id="PRO_5015772917" description="LysM domain-containing protein" evidence="1">
    <location>
        <begin position="47"/>
        <end position="392"/>
    </location>
</feature>
<evidence type="ECO:0000259" key="2">
    <source>
        <dbReference type="PROSITE" id="PS51782"/>
    </source>
</evidence>
<evidence type="ECO:0000256" key="1">
    <source>
        <dbReference type="SAM" id="SignalP"/>
    </source>
</evidence>
<sequence length="392" mass="42905">MPRQGFVQESAQTDGGIAVMVNYNGLVRVKVLLLGSLLLGTTSAFAAITPAPDAQESAAAQPAGKTTPALREQVPLQYVVKKGDTLWSISNHFLLNAWEWPEIWFVNGQVRNPHKIYPGDVLSLMVRNGRPQLVVQTPTMEDRLSPQVRASTLDQPIAAIPIDAIRDFLSSPRIVTKEQMKKAPYVLDFVDEHLMAGAASKFYVRRLPVNDATVDYNVVRLGPPYKDPQSDELLGYQATDVGYAEIESAAKDPGIALLTKTTREVLVGDYLIPVDAESFDAFFYPHAPKNNVNGTIISVYDGVTQIGQYQVVVLNRGSRDGIELGHVLTVMQSNRIAKDPYATLGNSRVKLPDAKAGTMMVFKVAPRVSFALIMDATRSIKVLDKAVKPSSD</sequence>
<dbReference type="EMBL" id="QANS01000003">
    <property type="protein sequence ID" value="PTU31218.1"/>
    <property type="molecule type" value="Genomic_DNA"/>
</dbReference>
<dbReference type="PROSITE" id="PS51782">
    <property type="entry name" value="LYSM"/>
    <property type="match status" value="1"/>
</dbReference>
<proteinExistence type="predicted"/>
<dbReference type="AlphaFoldDB" id="A0A2T5MF64"/>
<dbReference type="PANTHER" id="PTHR34700">
    <property type="entry name" value="POTASSIUM BINDING PROTEIN KBP"/>
    <property type="match status" value="1"/>
</dbReference>
<dbReference type="SMART" id="SM00257">
    <property type="entry name" value="LysM"/>
    <property type="match status" value="1"/>
</dbReference>
<accession>A0A2T5MF64</accession>
<dbReference type="Pfam" id="PF01476">
    <property type="entry name" value="LysM"/>
    <property type="match status" value="1"/>
</dbReference>
<protein>
    <recommendedName>
        <fullName evidence="2">LysM domain-containing protein</fullName>
    </recommendedName>
</protein>